<dbReference type="Proteomes" id="UP000314294">
    <property type="component" value="Unassembled WGS sequence"/>
</dbReference>
<sequence length="122" mass="13583">MKPWKTITPTVTEGKAASSDWLLGLPHVRPISSCKIIAEKRRRGEEEKRRRGEASRYGRKSSERSGLDENPSLLDADAGGRPDVAGLLVAAQTMTDSLAYFKLRVVSSPRNESKKDQRFNGR</sequence>
<evidence type="ECO:0000256" key="1">
    <source>
        <dbReference type="SAM" id="MobiDB-lite"/>
    </source>
</evidence>
<protein>
    <submittedName>
        <fullName evidence="2">Uncharacterized protein</fullName>
    </submittedName>
</protein>
<accession>A0A4Z2FXM4</accession>
<name>A0A4Z2FXM4_9TELE</name>
<dbReference type="EMBL" id="SRLO01000834">
    <property type="protein sequence ID" value="TNN45630.1"/>
    <property type="molecule type" value="Genomic_DNA"/>
</dbReference>
<organism evidence="2 3">
    <name type="scientific">Liparis tanakae</name>
    <name type="common">Tanaka's snailfish</name>
    <dbReference type="NCBI Taxonomy" id="230148"/>
    <lineage>
        <taxon>Eukaryota</taxon>
        <taxon>Metazoa</taxon>
        <taxon>Chordata</taxon>
        <taxon>Craniata</taxon>
        <taxon>Vertebrata</taxon>
        <taxon>Euteleostomi</taxon>
        <taxon>Actinopterygii</taxon>
        <taxon>Neopterygii</taxon>
        <taxon>Teleostei</taxon>
        <taxon>Neoteleostei</taxon>
        <taxon>Acanthomorphata</taxon>
        <taxon>Eupercaria</taxon>
        <taxon>Perciformes</taxon>
        <taxon>Cottioidei</taxon>
        <taxon>Cottales</taxon>
        <taxon>Liparidae</taxon>
        <taxon>Liparis</taxon>
    </lineage>
</organism>
<feature type="region of interest" description="Disordered" evidence="1">
    <location>
        <begin position="38"/>
        <end position="79"/>
    </location>
</feature>
<evidence type="ECO:0000313" key="3">
    <source>
        <dbReference type="Proteomes" id="UP000314294"/>
    </source>
</evidence>
<feature type="compositionally biased region" description="Basic and acidic residues" evidence="1">
    <location>
        <begin position="38"/>
        <end position="67"/>
    </location>
</feature>
<dbReference type="AlphaFoldDB" id="A0A4Z2FXM4"/>
<keyword evidence="3" id="KW-1185">Reference proteome</keyword>
<reference evidence="2 3" key="1">
    <citation type="submission" date="2019-03" db="EMBL/GenBank/DDBJ databases">
        <title>First draft genome of Liparis tanakae, snailfish: a comprehensive survey of snailfish specific genes.</title>
        <authorList>
            <person name="Kim W."/>
            <person name="Song I."/>
            <person name="Jeong J.-H."/>
            <person name="Kim D."/>
            <person name="Kim S."/>
            <person name="Ryu S."/>
            <person name="Song J.Y."/>
            <person name="Lee S.K."/>
        </authorList>
    </citation>
    <scope>NUCLEOTIDE SEQUENCE [LARGE SCALE GENOMIC DNA]</scope>
    <source>
        <tissue evidence="2">Muscle</tissue>
    </source>
</reference>
<gene>
    <name evidence="2" type="ORF">EYF80_044176</name>
</gene>
<comment type="caution">
    <text evidence="2">The sequence shown here is derived from an EMBL/GenBank/DDBJ whole genome shotgun (WGS) entry which is preliminary data.</text>
</comment>
<proteinExistence type="predicted"/>
<evidence type="ECO:0000313" key="2">
    <source>
        <dbReference type="EMBL" id="TNN45630.1"/>
    </source>
</evidence>